<feature type="transmembrane region" description="Helical" evidence="7">
    <location>
        <begin position="12"/>
        <end position="33"/>
    </location>
</feature>
<name>A0A1D2YUR2_9BACI</name>
<dbReference type="Gene3D" id="1.10.3470.10">
    <property type="entry name" value="ABC transporter involved in vitamin B12 uptake, BtuC"/>
    <property type="match status" value="1"/>
</dbReference>
<comment type="caution">
    <text evidence="8">The sequence shown here is derived from an EMBL/GenBank/DDBJ whole genome shotgun (WGS) entry which is preliminary data.</text>
</comment>
<dbReference type="PANTHER" id="PTHR30477">
    <property type="entry name" value="ABC-TRANSPORTER METAL-BINDING PROTEIN"/>
    <property type="match status" value="1"/>
</dbReference>
<evidence type="ECO:0000256" key="2">
    <source>
        <dbReference type="ARBA" id="ARBA00008034"/>
    </source>
</evidence>
<evidence type="ECO:0000256" key="7">
    <source>
        <dbReference type="SAM" id="Phobius"/>
    </source>
</evidence>
<organism evidence="8 9">
    <name type="scientific">Vulcanibacillus modesticaldus</name>
    <dbReference type="NCBI Taxonomy" id="337097"/>
    <lineage>
        <taxon>Bacteria</taxon>
        <taxon>Bacillati</taxon>
        <taxon>Bacillota</taxon>
        <taxon>Bacilli</taxon>
        <taxon>Bacillales</taxon>
        <taxon>Bacillaceae</taxon>
        <taxon>Vulcanibacillus</taxon>
    </lineage>
</organism>
<feature type="transmembrane region" description="Helical" evidence="7">
    <location>
        <begin position="175"/>
        <end position="197"/>
    </location>
</feature>
<accession>A0A1D2YUR2</accession>
<proteinExistence type="inferred from homology"/>
<protein>
    <submittedName>
        <fullName evidence="8">Metal ABC transporter permease</fullName>
    </submittedName>
</protein>
<reference evidence="8 9" key="1">
    <citation type="submission" date="2016-09" db="EMBL/GenBank/DDBJ databases">
        <title>Draft genome sequence for the type strain of Vulcanibacillus modesticaldus BR, a strictly anaerobic, moderately thermophilic, and nitrate-reducing bacterium from deep sea-hydrothermal vents of the Mid-Atlantic Ridge.</title>
        <authorList>
            <person name="Abin C.A."/>
            <person name="Hollibaugh J.T."/>
        </authorList>
    </citation>
    <scope>NUCLEOTIDE SEQUENCE [LARGE SCALE GENOMIC DNA]</scope>
    <source>
        <strain evidence="8 9">BR</strain>
    </source>
</reference>
<dbReference type="STRING" id="337097.BHF71_01960"/>
<dbReference type="Proteomes" id="UP000243739">
    <property type="component" value="Unassembled WGS sequence"/>
</dbReference>
<gene>
    <name evidence="8" type="ORF">BHF71_01960</name>
</gene>
<dbReference type="RefSeq" id="WP_069656770.1">
    <property type="nucleotide sequence ID" value="NZ_MIJF01000024.1"/>
</dbReference>
<evidence type="ECO:0000256" key="3">
    <source>
        <dbReference type="ARBA" id="ARBA00022692"/>
    </source>
</evidence>
<dbReference type="EMBL" id="MIJF01000024">
    <property type="protein sequence ID" value="OEF99376.1"/>
    <property type="molecule type" value="Genomic_DNA"/>
</dbReference>
<sequence>MLELLDFPFIQRALFAGLMIGIVSPLIGTFLVLRRLSFIGDTLSHTTLAGVAAGFLFGFYPIISGMVFAVLAALGIDFLRKTYQHYGELSMPIMMSAGIGVALVLISLSDGFTVDLFSYLFGSILAVTKIDLITIVTLGIIIILTIMLLYKELLYISFDEEGARLSGIPYQRINLIFIILVALTIASSMRIVGVLLVSSMMTIPVATSLQISNSFNQTILYSVFFAELSIIIGFFIAANFELSSGGTMVLVSVGILLLTILIKRLSIFILVKH</sequence>
<evidence type="ECO:0000256" key="6">
    <source>
        <dbReference type="RuleBase" id="RU003943"/>
    </source>
</evidence>
<dbReference type="InterPro" id="IPR037294">
    <property type="entry name" value="ABC_BtuC-like"/>
</dbReference>
<dbReference type="GO" id="GO:0055085">
    <property type="term" value="P:transmembrane transport"/>
    <property type="evidence" value="ECO:0007669"/>
    <property type="project" value="InterPro"/>
</dbReference>
<dbReference type="OrthoDB" id="9798540at2"/>
<keyword evidence="9" id="KW-1185">Reference proteome</keyword>
<feature type="transmembrane region" description="Helical" evidence="7">
    <location>
        <begin position="218"/>
        <end position="237"/>
    </location>
</feature>
<evidence type="ECO:0000256" key="4">
    <source>
        <dbReference type="ARBA" id="ARBA00022989"/>
    </source>
</evidence>
<keyword evidence="4 7" id="KW-1133">Transmembrane helix</keyword>
<evidence type="ECO:0000256" key="1">
    <source>
        <dbReference type="ARBA" id="ARBA00004141"/>
    </source>
</evidence>
<dbReference type="AlphaFoldDB" id="A0A1D2YUR2"/>
<evidence type="ECO:0000313" key="9">
    <source>
        <dbReference type="Proteomes" id="UP000243739"/>
    </source>
</evidence>
<feature type="transmembrane region" description="Helical" evidence="7">
    <location>
        <begin position="249"/>
        <end position="271"/>
    </location>
</feature>
<keyword evidence="3 6" id="KW-0812">Transmembrane</keyword>
<feature type="transmembrane region" description="Helical" evidence="7">
    <location>
        <begin position="93"/>
        <end position="120"/>
    </location>
</feature>
<dbReference type="GO" id="GO:0043190">
    <property type="term" value="C:ATP-binding cassette (ABC) transporter complex"/>
    <property type="evidence" value="ECO:0007669"/>
    <property type="project" value="InterPro"/>
</dbReference>
<dbReference type="SUPFAM" id="SSF81345">
    <property type="entry name" value="ABC transporter involved in vitamin B12 uptake, BtuC"/>
    <property type="match status" value="1"/>
</dbReference>
<keyword evidence="6" id="KW-0813">Transport</keyword>
<dbReference type="Pfam" id="PF00950">
    <property type="entry name" value="ABC-3"/>
    <property type="match status" value="1"/>
</dbReference>
<feature type="transmembrane region" description="Helical" evidence="7">
    <location>
        <begin position="132"/>
        <end position="150"/>
    </location>
</feature>
<comment type="subcellular location">
    <subcellularLocation>
        <location evidence="6">Cell membrane</location>
        <topology evidence="6">Multi-pass membrane protein</topology>
    </subcellularLocation>
    <subcellularLocation>
        <location evidence="1">Membrane</location>
        <topology evidence="1">Multi-pass membrane protein</topology>
    </subcellularLocation>
</comment>
<evidence type="ECO:0000256" key="5">
    <source>
        <dbReference type="ARBA" id="ARBA00023136"/>
    </source>
</evidence>
<dbReference type="PANTHER" id="PTHR30477:SF22">
    <property type="entry name" value="METAL ABC TRANSPORTER PERMEASE"/>
    <property type="match status" value="1"/>
</dbReference>
<comment type="similarity">
    <text evidence="2 6">Belongs to the ABC-3 integral membrane protein family.</text>
</comment>
<dbReference type="GO" id="GO:0010043">
    <property type="term" value="P:response to zinc ion"/>
    <property type="evidence" value="ECO:0007669"/>
    <property type="project" value="TreeGrafter"/>
</dbReference>
<keyword evidence="5 7" id="KW-0472">Membrane</keyword>
<dbReference type="InterPro" id="IPR001626">
    <property type="entry name" value="ABC_TroCD"/>
</dbReference>
<evidence type="ECO:0000313" key="8">
    <source>
        <dbReference type="EMBL" id="OEF99376.1"/>
    </source>
</evidence>
<feature type="transmembrane region" description="Helical" evidence="7">
    <location>
        <begin position="45"/>
        <end position="73"/>
    </location>
</feature>